<dbReference type="EMBL" id="BEXA01000003">
    <property type="protein sequence ID" value="GAY73484.1"/>
    <property type="molecule type" value="Genomic_DNA"/>
</dbReference>
<dbReference type="OrthoDB" id="2324198at2"/>
<dbReference type="RefSeq" id="WP_125008448.1">
    <property type="nucleotide sequence ID" value="NZ_BEXA01000003.1"/>
</dbReference>
<keyword evidence="1" id="KW-0732">Signal</keyword>
<protein>
    <submittedName>
        <fullName evidence="2">Lipoprotein</fullName>
    </submittedName>
</protein>
<accession>A0A401FM79</accession>
<evidence type="ECO:0000313" key="2">
    <source>
        <dbReference type="EMBL" id="GAY73484.1"/>
    </source>
</evidence>
<reference evidence="2 3" key="1">
    <citation type="submission" date="2017-11" db="EMBL/GenBank/DDBJ databases">
        <title>Draft Genome Sequence of Lactobacillus curieae NBRC 111893 isolated from Koso, a Japanese sugar-Vegetable Fermented Beverage.</title>
        <authorList>
            <person name="Chiou T.Y."/>
            <person name="Oshima K."/>
            <person name="Suda W."/>
            <person name="Hattori M."/>
            <person name="Takahashi T."/>
        </authorList>
    </citation>
    <scope>NUCLEOTIDE SEQUENCE [LARGE SCALE GENOMIC DNA]</scope>
    <source>
        <strain evidence="2 3">NBRC111893</strain>
    </source>
</reference>
<dbReference type="AlphaFoldDB" id="A0A401FM79"/>
<name>A0A401FM79_9LACO</name>
<keyword evidence="3" id="KW-1185">Reference proteome</keyword>
<keyword evidence="2" id="KW-0449">Lipoprotein</keyword>
<proteinExistence type="predicted"/>
<sequence>MKRKLLPIAMVVLGIILTGCGKANLSVNDSHVQPKGLAAVVQGKTNQQQVTYQIDNSKSKTVKTKSGAFALVIPAKDSQQVVKVQAGSRTKKVTVAKIASLGSYAQIKGKYNQALIGSAMPKADQKVAQELAVKSETLKKQQAGLKHATPQEQAAKGAAIMKQAAALKQSGAQVQVAMKQAQAKVNNLMLPTNVNNGVSNLLRTNHMTVRGNIQDGKTIGLALMVPVKDLKSAKHAKSFGTSFAILANSVGADSKKILGDFKKQASSKNKNQTTTNVMKSNGVKFSLGYSTTTLYVYITK</sequence>
<evidence type="ECO:0000256" key="1">
    <source>
        <dbReference type="SAM" id="SignalP"/>
    </source>
</evidence>
<feature type="signal peptide" evidence="1">
    <location>
        <begin position="1"/>
        <end position="23"/>
    </location>
</feature>
<gene>
    <name evidence="2" type="ORF">NBRC111893_1630</name>
</gene>
<evidence type="ECO:0000313" key="3">
    <source>
        <dbReference type="Proteomes" id="UP000286974"/>
    </source>
</evidence>
<organism evidence="2 3">
    <name type="scientific">Lentilactobacillus kosonis</name>
    <dbReference type="NCBI Taxonomy" id="2810561"/>
    <lineage>
        <taxon>Bacteria</taxon>
        <taxon>Bacillati</taxon>
        <taxon>Bacillota</taxon>
        <taxon>Bacilli</taxon>
        <taxon>Lactobacillales</taxon>
        <taxon>Lactobacillaceae</taxon>
        <taxon>Lentilactobacillus</taxon>
    </lineage>
</organism>
<dbReference type="Proteomes" id="UP000286974">
    <property type="component" value="Unassembled WGS sequence"/>
</dbReference>
<feature type="chain" id="PRO_5038597717" evidence="1">
    <location>
        <begin position="24"/>
        <end position="300"/>
    </location>
</feature>
<comment type="caution">
    <text evidence="2">The sequence shown here is derived from an EMBL/GenBank/DDBJ whole genome shotgun (WGS) entry which is preliminary data.</text>
</comment>
<dbReference type="PROSITE" id="PS51257">
    <property type="entry name" value="PROKAR_LIPOPROTEIN"/>
    <property type="match status" value="1"/>
</dbReference>